<evidence type="ECO:0000256" key="7">
    <source>
        <dbReference type="ARBA" id="ARBA00022989"/>
    </source>
</evidence>
<evidence type="ECO:0000256" key="5">
    <source>
        <dbReference type="ARBA" id="ARBA00022753"/>
    </source>
</evidence>
<feature type="transmembrane region" description="Helical" evidence="11">
    <location>
        <begin position="125"/>
        <end position="141"/>
    </location>
</feature>
<gene>
    <name evidence="13" type="ORF">KDW03_06920</name>
</gene>
<dbReference type="InterPro" id="IPR027469">
    <property type="entry name" value="Cation_efflux_TMD_sf"/>
</dbReference>
<dbReference type="GO" id="GO:0008324">
    <property type="term" value="F:monoatomic cation transmembrane transporter activity"/>
    <property type="evidence" value="ECO:0007669"/>
    <property type="project" value="InterPro"/>
</dbReference>
<evidence type="ECO:0000259" key="12">
    <source>
        <dbReference type="Pfam" id="PF01545"/>
    </source>
</evidence>
<reference evidence="13" key="1">
    <citation type="submission" date="2021-04" db="EMBL/GenBank/DDBJ databases">
        <authorList>
            <person name="Postec A."/>
        </authorList>
    </citation>
    <scope>NUCLEOTIDE SEQUENCE</scope>
    <source>
        <strain evidence="13">F1F22</strain>
    </source>
</reference>
<keyword evidence="7 11" id="KW-1133">Transmembrane helix</keyword>
<evidence type="ECO:0000256" key="9">
    <source>
        <dbReference type="ARBA" id="ARBA00023136"/>
    </source>
</evidence>
<evidence type="ECO:0000256" key="8">
    <source>
        <dbReference type="ARBA" id="ARBA00023018"/>
    </source>
</evidence>
<evidence type="ECO:0000256" key="3">
    <source>
        <dbReference type="ARBA" id="ARBA00008731"/>
    </source>
</evidence>
<keyword evidence="9 11" id="KW-0472">Membrane</keyword>
<dbReference type="PANTHER" id="PTHR31937:SF2">
    <property type="entry name" value="TRANSMEMBRANE PROTEIN 163"/>
    <property type="match status" value="1"/>
</dbReference>
<dbReference type="AlphaFoldDB" id="A0AAX3BAE9"/>
<dbReference type="KEGG" id="taqu:KDW03_06920"/>
<protein>
    <submittedName>
        <fullName evidence="13">Cation transporter</fullName>
    </submittedName>
</protein>
<keyword evidence="8" id="KW-0770">Synapse</keyword>
<dbReference type="Gene3D" id="1.20.1510.10">
    <property type="entry name" value="Cation efflux protein transmembrane domain"/>
    <property type="match status" value="1"/>
</dbReference>
<name>A0AAX3BAE9_9SPIR</name>
<evidence type="ECO:0000256" key="2">
    <source>
        <dbReference type="ARBA" id="ARBA00004644"/>
    </source>
</evidence>
<dbReference type="InterPro" id="IPR058533">
    <property type="entry name" value="Cation_efflux_TM"/>
</dbReference>
<keyword evidence="5" id="KW-0967">Endosome</keyword>
<accession>A0AAX3BAE9</accession>
<dbReference type="Pfam" id="PF01545">
    <property type="entry name" value="Cation_efflux"/>
    <property type="match status" value="1"/>
</dbReference>
<feature type="transmembrane region" description="Helical" evidence="11">
    <location>
        <begin position="85"/>
        <end position="104"/>
    </location>
</feature>
<comment type="similarity">
    <text evidence="3">Belongs to the TMEM163 family.</text>
</comment>
<dbReference type="GO" id="GO:0031410">
    <property type="term" value="C:cytoplasmic vesicle"/>
    <property type="evidence" value="ECO:0007669"/>
    <property type="project" value="UniProtKB-KW"/>
</dbReference>
<keyword evidence="6" id="KW-0862">Zinc</keyword>
<dbReference type="RefSeq" id="WP_408648302.1">
    <property type="nucleotide sequence ID" value="NZ_CP073355.1"/>
</dbReference>
<keyword evidence="14" id="KW-1185">Reference proteome</keyword>
<evidence type="ECO:0000256" key="1">
    <source>
        <dbReference type="ARBA" id="ARBA00004146"/>
    </source>
</evidence>
<evidence type="ECO:0000256" key="6">
    <source>
        <dbReference type="ARBA" id="ARBA00022833"/>
    </source>
</evidence>
<sequence length="178" mass="19945">MSILFGNIAKSVALVSFGLDSFAESLSGFVILWRFYGSHNMSAEENEKKEKQAITLVGWTFFIFGAYVLVDVIKKLVFKEIPQPTAGGLTILILSLLIMPILYYQKYKTGKLLQSKSLIGDSKETLACIFLSAIILIGLGTNYLWGIWQLDPFLALLVSLFLFREGYHIVREKDACSC</sequence>
<dbReference type="SUPFAM" id="SSF161111">
    <property type="entry name" value="Cation efflux protein transmembrane domain-like"/>
    <property type="match status" value="1"/>
</dbReference>
<evidence type="ECO:0000313" key="14">
    <source>
        <dbReference type="Proteomes" id="UP001056539"/>
    </source>
</evidence>
<organism evidence="13 14">
    <name type="scientific">Thermospira aquatica</name>
    <dbReference type="NCBI Taxonomy" id="2828656"/>
    <lineage>
        <taxon>Bacteria</taxon>
        <taxon>Pseudomonadati</taxon>
        <taxon>Spirochaetota</taxon>
        <taxon>Spirochaetia</taxon>
        <taxon>Brevinematales</taxon>
        <taxon>Thermospiraceae</taxon>
        <taxon>Thermospira</taxon>
    </lineage>
</organism>
<dbReference type="EMBL" id="CP073355">
    <property type="protein sequence ID" value="URA09233.1"/>
    <property type="molecule type" value="Genomic_DNA"/>
</dbReference>
<evidence type="ECO:0000313" key="13">
    <source>
        <dbReference type="EMBL" id="URA09233.1"/>
    </source>
</evidence>
<evidence type="ECO:0000256" key="4">
    <source>
        <dbReference type="ARBA" id="ARBA00022692"/>
    </source>
</evidence>
<proteinExistence type="inferred from homology"/>
<keyword evidence="4 11" id="KW-0812">Transmembrane</keyword>
<feature type="transmembrane region" description="Helical" evidence="11">
    <location>
        <begin position="12"/>
        <end position="33"/>
    </location>
</feature>
<evidence type="ECO:0000256" key="10">
    <source>
        <dbReference type="ARBA" id="ARBA00023329"/>
    </source>
</evidence>
<dbReference type="InterPro" id="IPR026765">
    <property type="entry name" value="Tmem163"/>
</dbReference>
<comment type="subcellular location">
    <subcellularLocation>
        <location evidence="2">Cytoplasmic vesicle</location>
        <location evidence="2">Secretory vesicle</location>
        <location evidence="2">Synaptic vesicle membrane</location>
        <topology evidence="2">Multi-pass membrane protein</topology>
    </subcellularLocation>
    <subcellularLocation>
        <location evidence="1">Early endosome membrane</location>
    </subcellularLocation>
</comment>
<dbReference type="PANTHER" id="PTHR31937">
    <property type="entry name" value="TRANSMEMBRANE PROTEIN 163"/>
    <property type="match status" value="1"/>
</dbReference>
<dbReference type="Proteomes" id="UP001056539">
    <property type="component" value="Chromosome"/>
</dbReference>
<dbReference type="GO" id="GO:0016020">
    <property type="term" value="C:membrane"/>
    <property type="evidence" value="ECO:0007669"/>
    <property type="project" value="InterPro"/>
</dbReference>
<feature type="transmembrane region" description="Helical" evidence="11">
    <location>
        <begin position="53"/>
        <end position="73"/>
    </location>
</feature>
<evidence type="ECO:0000256" key="11">
    <source>
        <dbReference type="SAM" id="Phobius"/>
    </source>
</evidence>
<reference evidence="13" key="2">
    <citation type="submission" date="2022-06" db="EMBL/GenBank/DDBJ databases">
        <title>Thermospira aquatica gen. nov., sp. nov.</title>
        <authorList>
            <person name="Ben Ali Gam Z."/>
            <person name="Labat M."/>
        </authorList>
    </citation>
    <scope>NUCLEOTIDE SEQUENCE</scope>
    <source>
        <strain evidence="13">F1F22</strain>
    </source>
</reference>
<keyword evidence="10" id="KW-0968">Cytoplasmic vesicle</keyword>
<feature type="domain" description="Cation efflux protein transmembrane" evidence="12">
    <location>
        <begin position="2"/>
        <end position="172"/>
    </location>
</feature>